<evidence type="ECO:0000256" key="8">
    <source>
        <dbReference type="ARBA" id="ARBA00022833"/>
    </source>
</evidence>
<keyword evidence="12" id="KW-0378">Hydrolase</keyword>
<evidence type="ECO:0000256" key="5">
    <source>
        <dbReference type="ARBA" id="ARBA00007417"/>
    </source>
</evidence>
<evidence type="ECO:0000256" key="6">
    <source>
        <dbReference type="ARBA" id="ARBA00022619"/>
    </source>
</evidence>
<evidence type="ECO:0000313" key="18">
    <source>
        <dbReference type="Proteomes" id="UP000295197"/>
    </source>
</evidence>
<dbReference type="UniPathway" id="UPA00275">
    <property type="reaction ID" value="UER00401"/>
</dbReference>
<feature type="binding site" evidence="15">
    <location>
        <position position="85"/>
    </location>
    <ligand>
        <name>Zn(2+)</name>
        <dbReference type="ChEBI" id="CHEBI:29105"/>
        <note>catalytic</note>
    </ligand>
</feature>
<dbReference type="InterPro" id="IPR016192">
    <property type="entry name" value="APOBEC/CMP_deaminase_Zn-bd"/>
</dbReference>
<evidence type="ECO:0000256" key="3">
    <source>
        <dbReference type="ARBA" id="ARBA00004910"/>
    </source>
</evidence>
<dbReference type="InterPro" id="IPR050765">
    <property type="entry name" value="Riboflavin_Biosynth_HTPR"/>
</dbReference>
<keyword evidence="7 12" id="KW-0479">Metal-binding</keyword>
<dbReference type="GO" id="GO:0008835">
    <property type="term" value="F:diaminohydroxyphosphoribosylaminopyrimidine deaminase activity"/>
    <property type="evidence" value="ECO:0007669"/>
    <property type="project" value="UniProtKB-EC"/>
</dbReference>
<feature type="binding site" evidence="14">
    <location>
        <position position="294"/>
    </location>
    <ligand>
        <name>substrate</name>
    </ligand>
</feature>
<dbReference type="Gene3D" id="3.40.140.10">
    <property type="entry name" value="Cytidine Deaminase, domain 2"/>
    <property type="match status" value="1"/>
</dbReference>
<comment type="pathway">
    <text evidence="2 12">Cofactor biosynthesis; riboflavin biosynthesis; 5-amino-6-(D-ribitylamino)uracil from GTP: step 2/4.</text>
</comment>
<dbReference type="EC" id="1.1.1.193" evidence="12"/>
<dbReference type="SUPFAM" id="SSF53597">
    <property type="entry name" value="Dihydrofolate reductase-like"/>
    <property type="match status" value="1"/>
</dbReference>
<dbReference type="EC" id="3.5.4.26" evidence="12"/>
<dbReference type="EMBL" id="SMBZ01000027">
    <property type="protein sequence ID" value="TCV11573.1"/>
    <property type="molecule type" value="Genomic_DNA"/>
</dbReference>
<evidence type="ECO:0000256" key="11">
    <source>
        <dbReference type="ARBA" id="ARBA00023268"/>
    </source>
</evidence>
<dbReference type="InterPro" id="IPR024072">
    <property type="entry name" value="DHFR-like_dom_sf"/>
</dbReference>
<evidence type="ECO:0000256" key="14">
    <source>
        <dbReference type="PIRSR" id="PIRSR006769-2"/>
    </source>
</evidence>
<dbReference type="Pfam" id="PF00383">
    <property type="entry name" value="dCMP_cyt_deam_1"/>
    <property type="match status" value="1"/>
</dbReference>
<dbReference type="CDD" id="cd01284">
    <property type="entry name" value="Riboflavin_deaminase-reductase"/>
    <property type="match status" value="1"/>
</dbReference>
<dbReference type="OrthoDB" id="9800865at2"/>
<feature type="binding site" evidence="14">
    <location>
        <position position="206"/>
    </location>
    <ligand>
        <name>substrate</name>
    </ligand>
</feature>
<evidence type="ECO:0000256" key="7">
    <source>
        <dbReference type="ARBA" id="ARBA00022723"/>
    </source>
</evidence>
<dbReference type="NCBIfam" id="TIGR00326">
    <property type="entry name" value="eubact_ribD"/>
    <property type="match status" value="1"/>
</dbReference>
<dbReference type="PROSITE" id="PS00903">
    <property type="entry name" value="CYT_DCMP_DEAMINASES_1"/>
    <property type="match status" value="1"/>
</dbReference>
<gene>
    <name evidence="17" type="ORF">EDC17_102730</name>
</gene>
<keyword evidence="11" id="KW-0511">Multifunctional enzyme</keyword>
<name>A0A4R3VVH9_9SPHI</name>
<dbReference type="Pfam" id="PF01872">
    <property type="entry name" value="RibD_C"/>
    <property type="match status" value="1"/>
</dbReference>
<dbReference type="InterPro" id="IPR004794">
    <property type="entry name" value="Eubact_RibD"/>
</dbReference>
<feature type="binding site" evidence="15">
    <location>
        <position position="51"/>
    </location>
    <ligand>
        <name>Zn(2+)</name>
        <dbReference type="ChEBI" id="CHEBI:29105"/>
        <note>catalytic</note>
    </ligand>
</feature>
<keyword evidence="9 12" id="KW-0521">NADP</keyword>
<reference evidence="17 18" key="1">
    <citation type="submission" date="2019-03" db="EMBL/GenBank/DDBJ databases">
        <title>Genomic Encyclopedia of Type Strains, Phase IV (KMG-IV): sequencing the most valuable type-strain genomes for metagenomic binning, comparative biology and taxonomic classification.</title>
        <authorList>
            <person name="Goeker M."/>
        </authorList>
    </citation>
    <scope>NUCLEOTIDE SEQUENCE [LARGE SCALE GENOMIC DNA]</scope>
    <source>
        <strain evidence="17 18">DSM 22362</strain>
    </source>
</reference>
<feature type="active site" description="Proton donor" evidence="13">
    <location>
        <position position="53"/>
    </location>
</feature>
<evidence type="ECO:0000313" key="17">
    <source>
        <dbReference type="EMBL" id="TCV11573.1"/>
    </source>
</evidence>
<comment type="catalytic activity">
    <reaction evidence="12">
        <text>5-amino-6-(5-phospho-D-ribitylamino)uracil + NADP(+) = 5-amino-6-(5-phospho-D-ribosylamino)uracil + NADPH + H(+)</text>
        <dbReference type="Rhea" id="RHEA:17845"/>
        <dbReference type="ChEBI" id="CHEBI:15378"/>
        <dbReference type="ChEBI" id="CHEBI:57783"/>
        <dbReference type="ChEBI" id="CHEBI:58349"/>
        <dbReference type="ChEBI" id="CHEBI:58421"/>
        <dbReference type="ChEBI" id="CHEBI:58453"/>
        <dbReference type="EC" id="1.1.1.193"/>
    </reaction>
</comment>
<dbReference type="GO" id="GO:0009231">
    <property type="term" value="P:riboflavin biosynthetic process"/>
    <property type="evidence" value="ECO:0007669"/>
    <property type="project" value="UniProtKB-UniPathway"/>
</dbReference>
<keyword evidence="8 12" id="KW-0862">Zinc</keyword>
<comment type="similarity">
    <text evidence="5 12">In the C-terminal section; belongs to the HTP reductase family.</text>
</comment>
<evidence type="ECO:0000259" key="16">
    <source>
        <dbReference type="PROSITE" id="PS51747"/>
    </source>
</evidence>
<feature type="binding site" evidence="14">
    <location>
        <position position="210"/>
    </location>
    <ligand>
        <name>NADP(+)</name>
        <dbReference type="ChEBI" id="CHEBI:58349"/>
    </ligand>
</feature>
<proteinExistence type="inferred from homology"/>
<keyword evidence="6 12" id="KW-0686">Riboflavin biosynthesis</keyword>
<dbReference type="PROSITE" id="PS51747">
    <property type="entry name" value="CYT_DCMP_DEAMINASES_2"/>
    <property type="match status" value="1"/>
</dbReference>
<comment type="similarity">
    <text evidence="4 12">In the N-terminal section; belongs to the cytidine and deoxycytidylate deaminase family.</text>
</comment>
<dbReference type="AlphaFoldDB" id="A0A4R3VVH9"/>
<evidence type="ECO:0000256" key="1">
    <source>
        <dbReference type="ARBA" id="ARBA00002151"/>
    </source>
</evidence>
<comment type="cofactor">
    <cofactor evidence="12 15">
        <name>Zn(2+)</name>
        <dbReference type="ChEBI" id="CHEBI:29105"/>
    </cofactor>
    <text evidence="12 15">Binds 1 zinc ion.</text>
</comment>
<organism evidence="17 18">
    <name type="scientific">Sphingobacterium alimentarium</name>
    <dbReference type="NCBI Taxonomy" id="797292"/>
    <lineage>
        <taxon>Bacteria</taxon>
        <taxon>Pseudomonadati</taxon>
        <taxon>Bacteroidota</taxon>
        <taxon>Sphingobacteriia</taxon>
        <taxon>Sphingobacteriales</taxon>
        <taxon>Sphingobacteriaceae</taxon>
        <taxon>Sphingobacterium</taxon>
    </lineage>
</organism>
<comment type="catalytic activity">
    <reaction evidence="12">
        <text>2,5-diamino-6-hydroxy-4-(5-phosphoribosylamino)-pyrimidine + H2O + H(+) = 5-amino-6-(5-phospho-D-ribosylamino)uracil + NH4(+)</text>
        <dbReference type="Rhea" id="RHEA:21868"/>
        <dbReference type="ChEBI" id="CHEBI:15377"/>
        <dbReference type="ChEBI" id="CHEBI:15378"/>
        <dbReference type="ChEBI" id="CHEBI:28938"/>
        <dbReference type="ChEBI" id="CHEBI:58453"/>
        <dbReference type="ChEBI" id="CHEBI:58614"/>
        <dbReference type="EC" id="3.5.4.26"/>
    </reaction>
</comment>
<keyword evidence="10 12" id="KW-0560">Oxidoreductase</keyword>
<evidence type="ECO:0000256" key="12">
    <source>
        <dbReference type="PIRNR" id="PIRNR006769"/>
    </source>
</evidence>
<sequence>MQADEVYIRRCLELAALGAGSVSPNPMVGAVIVQADKIIGEGYTSPYGGPHAEVNAVQHAIHLWGKEKAEELFKTATIYVSLEPCAHFGKTPPCADLLISCQFQKVVVGCLDPFAKVNGLGVQKLREAGIGVVVGVSEQACQWMNRRFFTRIAKHRPYVILKWAETMDGYFAPKDSMQKWISNAASKQLVHKWRAEEDAILVGAHTAIVDNPSLTTRYWTGKSPKKVLIDKNLSVPLDAQMFLTEAEDLIVFNAEKTDWKGHLKYIQLENFDLYLPQNILYQLYLMDIQSIIIEGGVKTLNHFIQAGLWDEARVIVGNSNWNEGLKAPNLDKIPQEEMAVGDDKLKIYFNN</sequence>
<feature type="binding site" evidence="14">
    <location>
        <position position="194"/>
    </location>
    <ligand>
        <name>substrate</name>
    </ligand>
</feature>
<evidence type="ECO:0000256" key="10">
    <source>
        <dbReference type="ARBA" id="ARBA00023002"/>
    </source>
</evidence>
<comment type="function">
    <text evidence="1 12">Converts 2,5-diamino-6-(ribosylamino)-4(3h)-pyrimidinone 5'-phosphate into 5-amino-6-(ribosylamino)-2,4(1h,3h)-pyrimidinedione 5'-phosphate.</text>
</comment>
<feature type="domain" description="CMP/dCMP-type deaminase" evidence="16">
    <location>
        <begin position="2"/>
        <end position="133"/>
    </location>
</feature>
<keyword evidence="18" id="KW-1185">Reference proteome</keyword>
<dbReference type="SUPFAM" id="SSF53927">
    <property type="entry name" value="Cytidine deaminase-like"/>
    <property type="match status" value="1"/>
</dbReference>
<evidence type="ECO:0000256" key="4">
    <source>
        <dbReference type="ARBA" id="ARBA00005259"/>
    </source>
</evidence>
<dbReference type="PANTHER" id="PTHR38011">
    <property type="entry name" value="DIHYDROFOLATE REDUCTASE FAMILY PROTEIN (AFU_ORTHOLOGUE AFUA_8G06820)"/>
    <property type="match status" value="1"/>
</dbReference>
<dbReference type="Gene3D" id="3.40.430.10">
    <property type="entry name" value="Dihydrofolate Reductase, subunit A"/>
    <property type="match status" value="1"/>
</dbReference>
<feature type="binding site" evidence="14">
    <location>
        <position position="180"/>
    </location>
    <ligand>
        <name>NADP(+)</name>
        <dbReference type="ChEBI" id="CHEBI:58349"/>
    </ligand>
</feature>
<dbReference type="RefSeq" id="WP_132778052.1">
    <property type="nucleotide sequence ID" value="NZ_SMBZ01000027.1"/>
</dbReference>
<dbReference type="PIRSF" id="PIRSF006769">
    <property type="entry name" value="RibD"/>
    <property type="match status" value="1"/>
</dbReference>
<evidence type="ECO:0000256" key="15">
    <source>
        <dbReference type="PIRSR" id="PIRSR006769-3"/>
    </source>
</evidence>
<comment type="pathway">
    <text evidence="3 12">Cofactor biosynthesis; riboflavin biosynthesis; 5-amino-6-(D-ribitylamino)uracil from GTP: step 3/4.</text>
</comment>
<dbReference type="GO" id="GO:0008703">
    <property type="term" value="F:5-amino-6-(5-phosphoribosylamino)uracil reductase activity"/>
    <property type="evidence" value="ECO:0007669"/>
    <property type="project" value="UniProtKB-EC"/>
</dbReference>
<dbReference type="InterPro" id="IPR016193">
    <property type="entry name" value="Cytidine_deaminase-like"/>
</dbReference>
<feature type="binding site" evidence="14">
    <location>
        <position position="214"/>
    </location>
    <ligand>
        <name>substrate</name>
    </ligand>
</feature>
<evidence type="ECO:0000256" key="2">
    <source>
        <dbReference type="ARBA" id="ARBA00004882"/>
    </source>
</evidence>
<protein>
    <recommendedName>
        <fullName evidence="12">Riboflavin biosynthesis protein RibD</fullName>
    </recommendedName>
    <domain>
        <recommendedName>
            <fullName evidence="12">Diaminohydroxyphosphoribosylaminopyrimidine deaminase</fullName>
            <shortName evidence="12">DRAP deaminase</shortName>
            <ecNumber evidence="12">3.5.4.26</ecNumber>
        </recommendedName>
        <alternativeName>
            <fullName evidence="12">Riboflavin-specific deaminase</fullName>
        </alternativeName>
    </domain>
    <domain>
        <recommendedName>
            <fullName evidence="12">5-amino-6-(5-phosphoribosylamino)uracil reductase</fullName>
            <ecNumber evidence="12">1.1.1.193</ecNumber>
        </recommendedName>
        <alternativeName>
            <fullName evidence="12">HTP reductase</fullName>
        </alternativeName>
    </domain>
</protein>
<dbReference type="Proteomes" id="UP000295197">
    <property type="component" value="Unassembled WGS sequence"/>
</dbReference>
<dbReference type="InterPro" id="IPR002734">
    <property type="entry name" value="RibDG_C"/>
</dbReference>
<feature type="binding site" evidence="15">
    <location>
        <position position="94"/>
    </location>
    <ligand>
        <name>Zn(2+)</name>
        <dbReference type="ChEBI" id="CHEBI:29105"/>
        <note>catalytic</note>
    </ligand>
</feature>
<dbReference type="GO" id="GO:0008270">
    <property type="term" value="F:zinc ion binding"/>
    <property type="evidence" value="ECO:0007669"/>
    <property type="project" value="InterPro"/>
</dbReference>
<accession>A0A4R3VVH9</accession>
<dbReference type="PANTHER" id="PTHR38011:SF7">
    <property type="entry name" value="2,5-DIAMINO-6-RIBOSYLAMINO-4(3H)-PYRIMIDINONE 5'-PHOSPHATE REDUCTASE"/>
    <property type="match status" value="1"/>
</dbReference>
<evidence type="ECO:0000256" key="9">
    <source>
        <dbReference type="ARBA" id="ARBA00022857"/>
    </source>
</evidence>
<comment type="caution">
    <text evidence="17">The sequence shown here is derived from an EMBL/GenBank/DDBJ whole genome shotgun (WGS) entry which is preliminary data.</text>
</comment>
<dbReference type="InterPro" id="IPR002125">
    <property type="entry name" value="CMP_dCMP_dom"/>
</dbReference>
<feature type="binding site" evidence="14">
    <location>
        <position position="164"/>
    </location>
    <ligand>
        <name>NADP(+)</name>
        <dbReference type="ChEBI" id="CHEBI:58349"/>
    </ligand>
</feature>
<evidence type="ECO:0000256" key="13">
    <source>
        <dbReference type="PIRSR" id="PIRSR006769-1"/>
    </source>
</evidence>
<feature type="binding site" evidence="14">
    <location>
        <position position="217"/>
    </location>
    <ligand>
        <name>substrate</name>
    </ligand>
</feature>